<evidence type="ECO:0000256" key="1">
    <source>
        <dbReference type="ARBA" id="ARBA00004141"/>
    </source>
</evidence>
<reference evidence="10 11" key="1">
    <citation type="submission" date="2017-02" db="EMBL/GenBank/DDBJ databases">
        <title>Genomes of Trichoderma spp. with biocontrol activity.</title>
        <authorList>
            <person name="Gardiner D."/>
            <person name="Kazan K."/>
            <person name="Vos C."/>
            <person name="Harvey P."/>
        </authorList>
    </citation>
    <scope>NUCLEOTIDE SEQUENCE [LARGE SCALE GENOMIC DNA]</scope>
    <source>
        <strain evidence="10 11">Tr1</strain>
    </source>
</reference>
<dbReference type="SUPFAM" id="SSF103473">
    <property type="entry name" value="MFS general substrate transporter"/>
    <property type="match status" value="1"/>
</dbReference>
<feature type="transmembrane region" description="Helical" evidence="8">
    <location>
        <begin position="376"/>
        <end position="399"/>
    </location>
</feature>
<feature type="domain" description="Major facilitator superfamily (MFS) profile" evidence="9">
    <location>
        <begin position="89"/>
        <end position="531"/>
    </location>
</feature>
<accession>A0A2K0UKM4</accession>
<evidence type="ECO:0000256" key="3">
    <source>
        <dbReference type="ARBA" id="ARBA00022448"/>
    </source>
</evidence>
<dbReference type="InterPro" id="IPR003663">
    <property type="entry name" value="Sugar/inositol_transpt"/>
</dbReference>
<dbReference type="AlphaFoldDB" id="A0A2K0UKM4"/>
<dbReference type="InterPro" id="IPR005828">
    <property type="entry name" value="MFS_sugar_transport-like"/>
</dbReference>
<dbReference type="Pfam" id="PF00083">
    <property type="entry name" value="Sugar_tr"/>
    <property type="match status" value="1"/>
</dbReference>
<feature type="transmembrane region" description="Helical" evidence="8">
    <location>
        <begin position="86"/>
        <end position="113"/>
    </location>
</feature>
<dbReference type="Gene3D" id="1.20.1250.20">
    <property type="entry name" value="MFS general substrate transporter like domains"/>
    <property type="match status" value="1"/>
</dbReference>
<keyword evidence="4 8" id="KW-0812">Transmembrane</keyword>
<feature type="transmembrane region" description="Helical" evidence="8">
    <location>
        <begin position="342"/>
        <end position="364"/>
    </location>
</feature>
<keyword evidence="6 8" id="KW-0472">Membrane</keyword>
<comment type="caution">
    <text evidence="10">The sequence shown here is derived from an EMBL/GenBank/DDBJ whole genome shotgun (WGS) entry which is preliminary data.</text>
</comment>
<proteinExistence type="inferred from homology"/>
<dbReference type="PROSITE" id="PS00217">
    <property type="entry name" value="SUGAR_TRANSPORT_2"/>
    <property type="match status" value="1"/>
</dbReference>
<dbReference type="PANTHER" id="PTHR48022:SF56">
    <property type="entry name" value="MAJOR FACILITATOR SUPERFAMILY (MFS) PROFILE DOMAIN-CONTAINING PROTEIN-RELATED"/>
    <property type="match status" value="1"/>
</dbReference>
<feature type="transmembrane region" description="Helical" evidence="8">
    <location>
        <begin position="435"/>
        <end position="462"/>
    </location>
</feature>
<evidence type="ECO:0000256" key="4">
    <source>
        <dbReference type="ARBA" id="ARBA00022692"/>
    </source>
</evidence>
<dbReference type="GO" id="GO:0016020">
    <property type="term" value="C:membrane"/>
    <property type="evidence" value="ECO:0007669"/>
    <property type="project" value="UniProtKB-SubCell"/>
</dbReference>
<dbReference type="Proteomes" id="UP000236290">
    <property type="component" value="Unassembled WGS sequence"/>
</dbReference>
<evidence type="ECO:0000313" key="11">
    <source>
        <dbReference type="Proteomes" id="UP000236290"/>
    </source>
</evidence>
<feature type="transmembrane region" description="Helical" evidence="8">
    <location>
        <begin position="133"/>
        <end position="157"/>
    </location>
</feature>
<dbReference type="InterPro" id="IPR005829">
    <property type="entry name" value="Sugar_transporter_CS"/>
</dbReference>
<dbReference type="FunFam" id="1.20.1250.20:FF:000078">
    <property type="entry name" value="MFS maltose transporter, putative"/>
    <property type="match status" value="1"/>
</dbReference>
<dbReference type="EMBL" id="MTYI01000021">
    <property type="protein sequence ID" value="PNP58331.1"/>
    <property type="molecule type" value="Genomic_DNA"/>
</dbReference>
<evidence type="ECO:0000256" key="6">
    <source>
        <dbReference type="ARBA" id="ARBA00023136"/>
    </source>
</evidence>
<dbReference type="PROSITE" id="PS50850">
    <property type="entry name" value="MFS"/>
    <property type="match status" value="1"/>
</dbReference>
<dbReference type="InterPro" id="IPR036259">
    <property type="entry name" value="MFS_trans_sf"/>
</dbReference>
<feature type="transmembrane region" description="Helical" evidence="8">
    <location>
        <begin position="406"/>
        <end position="429"/>
    </location>
</feature>
<organism evidence="10 11">
    <name type="scientific">Trichoderma harzianum</name>
    <name type="common">Hypocrea lixii</name>
    <dbReference type="NCBI Taxonomy" id="5544"/>
    <lineage>
        <taxon>Eukaryota</taxon>
        <taxon>Fungi</taxon>
        <taxon>Dikarya</taxon>
        <taxon>Ascomycota</taxon>
        <taxon>Pezizomycotina</taxon>
        <taxon>Sordariomycetes</taxon>
        <taxon>Hypocreomycetidae</taxon>
        <taxon>Hypocreales</taxon>
        <taxon>Hypocreaceae</taxon>
        <taxon>Trichoderma</taxon>
    </lineage>
</organism>
<dbReference type="PANTHER" id="PTHR48022">
    <property type="entry name" value="PLASTIDIC GLUCOSE TRANSPORTER 4"/>
    <property type="match status" value="1"/>
</dbReference>
<feature type="transmembrane region" description="Helical" evidence="8">
    <location>
        <begin position="164"/>
        <end position="183"/>
    </location>
</feature>
<protein>
    <recommendedName>
        <fullName evidence="9">Major facilitator superfamily (MFS) profile domain-containing protein</fullName>
    </recommendedName>
</protein>
<sequence length="555" mass="61284">MVEHRALRHCHQFYLDCQCNHRAPKMESTKAGVTKLDLSNSDCPKSEIAEDVHHHEGDSINTHKHQQSRTEEKISIQEAAKSNPVALAWCCYMLFTCIMYGYDGLAGSIVLSINRFRQDYGYLYQGQYVVSAAWQLGFTAGSMAGIVLGGLLAGLAAKRIGQMGCIAASYLLSTAGVCLQWFSVGSLPMFFGGKLLTGIPLGVFLTVAPVYCSEVAPPALRGPFVAAVNWGQVMGQLLAYGVMQQTQSLQTSRSYQIIFAVQWGFNAVGLTLVCFCPESPMRLLARGKEAAARKSIGRLYPRVDVDEKVVEIRAILDHERDLSKESGTFKTCFDRKNRLRTLIALSVFFFQANSGLAWVVGYMGYFLLLSGMADSIVFKVTLGIVGFMAVGNMVGWVMIEKFGRRTTIFSGMVFCTVSLLIIGVLGLFINRSNSYIYAQAAFMALWAFSYQGSMGAAGYTLVAEVPTSSLREPTQSMATMTNGISNSVWSFALPYMINPDQANMGGKIAFIFFGLCLVADVFIYFYYPETKGRSFEEIDDLFERNIPPRHFSKTT</sequence>
<evidence type="ECO:0000256" key="2">
    <source>
        <dbReference type="ARBA" id="ARBA00010992"/>
    </source>
</evidence>
<keyword evidence="5 8" id="KW-1133">Transmembrane helix</keyword>
<evidence type="ECO:0000259" key="9">
    <source>
        <dbReference type="PROSITE" id="PS50850"/>
    </source>
</evidence>
<dbReference type="OrthoDB" id="6612291at2759"/>
<comment type="similarity">
    <text evidence="2 7">Belongs to the major facilitator superfamily. Sugar transporter (TC 2.A.1.1) family.</text>
</comment>
<feature type="transmembrane region" description="Helical" evidence="8">
    <location>
        <begin position="508"/>
        <end position="527"/>
    </location>
</feature>
<dbReference type="NCBIfam" id="TIGR00879">
    <property type="entry name" value="SP"/>
    <property type="match status" value="1"/>
</dbReference>
<evidence type="ECO:0000256" key="8">
    <source>
        <dbReference type="SAM" id="Phobius"/>
    </source>
</evidence>
<gene>
    <name evidence="10" type="ORF">THARTR1_01846</name>
</gene>
<dbReference type="InterPro" id="IPR050360">
    <property type="entry name" value="MFS_Sugar_Transporters"/>
</dbReference>
<evidence type="ECO:0000313" key="10">
    <source>
        <dbReference type="EMBL" id="PNP58331.1"/>
    </source>
</evidence>
<evidence type="ECO:0000256" key="5">
    <source>
        <dbReference type="ARBA" id="ARBA00022989"/>
    </source>
</evidence>
<dbReference type="InterPro" id="IPR020846">
    <property type="entry name" value="MFS_dom"/>
</dbReference>
<keyword evidence="3 7" id="KW-0813">Transport</keyword>
<comment type="subcellular location">
    <subcellularLocation>
        <location evidence="1">Membrane</location>
        <topology evidence="1">Multi-pass membrane protein</topology>
    </subcellularLocation>
</comment>
<evidence type="ECO:0000256" key="7">
    <source>
        <dbReference type="RuleBase" id="RU003346"/>
    </source>
</evidence>
<dbReference type="GO" id="GO:0005351">
    <property type="term" value="F:carbohydrate:proton symporter activity"/>
    <property type="evidence" value="ECO:0007669"/>
    <property type="project" value="TreeGrafter"/>
</dbReference>
<name>A0A2K0UKM4_TRIHA</name>